<dbReference type="Proteomes" id="UP001356428">
    <property type="component" value="Chromosome"/>
</dbReference>
<dbReference type="SUPFAM" id="SSF52777">
    <property type="entry name" value="CoA-dependent acyltransferases"/>
    <property type="match status" value="2"/>
</dbReference>
<dbReference type="InterPro" id="IPR009081">
    <property type="entry name" value="PP-bd_ACP"/>
</dbReference>
<protein>
    <submittedName>
        <fullName evidence="6">Amino acid adenylation domain-containing protein</fullName>
    </submittedName>
</protein>
<dbReference type="InterPro" id="IPR036736">
    <property type="entry name" value="ACP-like_sf"/>
</dbReference>
<dbReference type="InterPro" id="IPR006162">
    <property type="entry name" value="Ppantetheine_attach_site"/>
</dbReference>
<accession>A0ABZ1F468</accession>
<sequence length="1059" mass="114063">MTRTVPPPAPSTTEDWRAPLPVHLEHTAARHPDAPAVDTVSATVTYAVLLRRVHHLANRLTALGVGPEDRIGIALPHSPDLLIAALAVMRSGAAYVPVDPEYPAARRAFILADAGVKALITGDHAADAPGAHILAMDAGEADACLVEHRARSGDLACVIYTSGSTGRPKGVMITHEGLSNLADSAARSFAIGSEDRYLMVASPAFSASLEELFPPLLAGACACFPQDRAALAEPTELLRVLADRRITLAEIQTAQWHPLVRHLDTSDDRLPRSLRLLVMGGERPQPEVYARWQRRGVPLIHVYGPTETTATATYHDTSAERPQPDGRLPIGRAIPRTRCHVVDPLLRPVPPGEAGELCVGGVSLARGYLGRPAATAERFVPDPFSAEPGARLYRTGDLARLLPDGQLEFLDRLDQQVKIRGVRVEPGEVEAALRRHPAVGDAVVVTREVEPGHRQLVGHVTTDDPHVPLRLREFLSAELPSHSVPSAFVQLRELPLTAHRKVDRAALPEPGRQRPDLRTPYVPPRGGTEQELAALWARLLNLDEVGVDDDFLELGGDSLLVLRMTAKVAKRFGVRVSPRQAFAERTVRTFGALLGADAPGAAPAPVAAPERPAGPPAGGGPGLPAASPVQQGMWLLSRLMPQSPANNTAWQCGLSGDLDTGALRRAFAELVRRHEVLGCAYPEVGGTVVQGRAAGEPEYLETDLRTLPPEERESAAARHAREWALKPFDVARGPLLRTVLLRLADDRYLLVCSLHHLIFDLRSQQVMLQDLADVYQAMTRPGPVELPPAPPVGYSGITARAAALRPADAAEREDRAYWAGRFEDLPSLRLPGAAGLRPGAGYDGGVHAFRLPDGLASRAAELGRAEGASLFMVLLAAHTALLNRWTGEPDIGVVTPLAGRTLPEADDVMGLFTVNSLIRTYVEEGTTFRRLLGRVRGEALSAFAHQDISLEYALERFAAGPRSQRPALPVLFSFQRDASSDVVWPGLRIGPITDLPTGTTKFPLSLILHERADGLVGRVEYLTSQLGPEQAAELADAYRELLGRVLSDPDQQLAPSTPA</sequence>
<keyword evidence="7" id="KW-1185">Reference proteome</keyword>
<gene>
    <name evidence="6" type="ORF">OG849_30155</name>
</gene>
<dbReference type="Gene3D" id="3.40.50.12780">
    <property type="entry name" value="N-terminal domain of ligase-like"/>
    <property type="match status" value="1"/>
</dbReference>
<evidence type="ECO:0000259" key="5">
    <source>
        <dbReference type="PROSITE" id="PS50075"/>
    </source>
</evidence>
<dbReference type="InterPro" id="IPR010071">
    <property type="entry name" value="AA_adenyl_dom"/>
</dbReference>
<dbReference type="InterPro" id="IPR025110">
    <property type="entry name" value="AMP-bd_C"/>
</dbReference>
<keyword evidence="2" id="KW-0596">Phosphopantetheine</keyword>
<dbReference type="InterPro" id="IPR023213">
    <property type="entry name" value="CAT-like_dom_sf"/>
</dbReference>
<name>A0ABZ1F468_9ACTN</name>
<comment type="cofactor">
    <cofactor evidence="1">
        <name>pantetheine 4'-phosphate</name>
        <dbReference type="ChEBI" id="CHEBI:47942"/>
    </cofactor>
</comment>
<dbReference type="Pfam" id="PF13193">
    <property type="entry name" value="AMP-binding_C"/>
    <property type="match status" value="1"/>
</dbReference>
<feature type="region of interest" description="Disordered" evidence="4">
    <location>
        <begin position="601"/>
        <end position="626"/>
    </location>
</feature>
<feature type="compositionally biased region" description="Low complexity" evidence="4">
    <location>
        <begin position="601"/>
        <end position="611"/>
    </location>
</feature>
<proteinExistence type="predicted"/>
<dbReference type="Gene3D" id="1.10.1200.10">
    <property type="entry name" value="ACP-like"/>
    <property type="match status" value="1"/>
</dbReference>
<dbReference type="Gene3D" id="3.30.559.10">
    <property type="entry name" value="Chloramphenicol acetyltransferase-like domain"/>
    <property type="match status" value="1"/>
</dbReference>
<reference evidence="6 7" key="1">
    <citation type="submission" date="2022-10" db="EMBL/GenBank/DDBJ databases">
        <title>The complete genomes of actinobacterial strains from the NBC collection.</title>
        <authorList>
            <person name="Joergensen T.S."/>
            <person name="Alvarez Arevalo M."/>
            <person name="Sterndorff E.B."/>
            <person name="Faurdal D."/>
            <person name="Vuksanovic O."/>
            <person name="Mourched A.-S."/>
            <person name="Charusanti P."/>
            <person name="Shaw S."/>
            <person name="Blin K."/>
            <person name="Weber T."/>
        </authorList>
    </citation>
    <scope>NUCLEOTIDE SEQUENCE [LARGE SCALE GENOMIC DNA]</scope>
    <source>
        <strain evidence="6 7">NBC 01792</strain>
    </source>
</reference>
<dbReference type="PROSITE" id="PS50075">
    <property type="entry name" value="CARRIER"/>
    <property type="match status" value="1"/>
</dbReference>
<dbReference type="InterPro" id="IPR045851">
    <property type="entry name" value="AMP-bd_C_sf"/>
</dbReference>
<dbReference type="SUPFAM" id="SSF56801">
    <property type="entry name" value="Acetyl-CoA synthetase-like"/>
    <property type="match status" value="1"/>
</dbReference>
<dbReference type="PANTHER" id="PTHR45527">
    <property type="entry name" value="NONRIBOSOMAL PEPTIDE SYNTHETASE"/>
    <property type="match status" value="1"/>
</dbReference>
<dbReference type="CDD" id="cd19531">
    <property type="entry name" value="LCL_NRPS-like"/>
    <property type="match status" value="1"/>
</dbReference>
<dbReference type="Pfam" id="PF00501">
    <property type="entry name" value="AMP-binding"/>
    <property type="match status" value="1"/>
</dbReference>
<dbReference type="Gene3D" id="3.30.300.30">
    <property type="match status" value="1"/>
</dbReference>
<dbReference type="PROSITE" id="PS00455">
    <property type="entry name" value="AMP_BINDING"/>
    <property type="match status" value="1"/>
</dbReference>
<dbReference type="SMART" id="SM00823">
    <property type="entry name" value="PKS_PP"/>
    <property type="match status" value="1"/>
</dbReference>
<keyword evidence="3" id="KW-0597">Phosphoprotein</keyword>
<dbReference type="InterPro" id="IPR000873">
    <property type="entry name" value="AMP-dep_synth/lig_dom"/>
</dbReference>
<dbReference type="EMBL" id="CP109083">
    <property type="protein sequence ID" value="WSB11213.1"/>
    <property type="molecule type" value="Genomic_DNA"/>
</dbReference>
<evidence type="ECO:0000313" key="6">
    <source>
        <dbReference type="EMBL" id="WSB11213.1"/>
    </source>
</evidence>
<dbReference type="SUPFAM" id="SSF47336">
    <property type="entry name" value="ACP-like"/>
    <property type="match status" value="1"/>
</dbReference>
<dbReference type="PROSITE" id="PS00012">
    <property type="entry name" value="PHOSPHOPANTETHEINE"/>
    <property type="match status" value="1"/>
</dbReference>
<dbReference type="Pfam" id="PF00550">
    <property type="entry name" value="PP-binding"/>
    <property type="match status" value="1"/>
</dbReference>
<dbReference type="InterPro" id="IPR020845">
    <property type="entry name" value="AMP-binding_CS"/>
</dbReference>
<evidence type="ECO:0000256" key="1">
    <source>
        <dbReference type="ARBA" id="ARBA00001957"/>
    </source>
</evidence>
<dbReference type="CDD" id="cd05930">
    <property type="entry name" value="A_NRPS"/>
    <property type="match status" value="1"/>
</dbReference>
<dbReference type="Gene3D" id="3.30.559.30">
    <property type="entry name" value="Nonribosomal peptide synthetase, condensation domain"/>
    <property type="match status" value="1"/>
</dbReference>
<dbReference type="Pfam" id="PF00668">
    <property type="entry name" value="Condensation"/>
    <property type="match status" value="1"/>
</dbReference>
<evidence type="ECO:0000256" key="3">
    <source>
        <dbReference type="ARBA" id="ARBA00022553"/>
    </source>
</evidence>
<evidence type="ECO:0000256" key="4">
    <source>
        <dbReference type="SAM" id="MobiDB-lite"/>
    </source>
</evidence>
<dbReference type="InterPro" id="IPR001242">
    <property type="entry name" value="Condensation_dom"/>
</dbReference>
<dbReference type="InterPro" id="IPR042099">
    <property type="entry name" value="ANL_N_sf"/>
</dbReference>
<feature type="domain" description="Carrier" evidence="5">
    <location>
        <begin position="523"/>
        <end position="598"/>
    </location>
</feature>
<dbReference type="RefSeq" id="WP_326702808.1">
    <property type="nucleotide sequence ID" value="NZ_CP109083.1"/>
</dbReference>
<organism evidence="6 7">
    <name type="scientific">Streptomyces cyaneofuscatus</name>
    <dbReference type="NCBI Taxonomy" id="66883"/>
    <lineage>
        <taxon>Bacteria</taxon>
        <taxon>Bacillati</taxon>
        <taxon>Actinomycetota</taxon>
        <taxon>Actinomycetes</taxon>
        <taxon>Kitasatosporales</taxon>
        <taxon>Streptomycetaceae</taxon>
        <taxon>Streptomyces</taxon>
    </lineage>
</organism>
<dbReference type="PANTHER" id="PTHR45527:SF1">
    <property type="entry name" value="FATTY ACID SYNTHASE"/>
    <property type="match status" value="1"/>
</dbReference>
<dbReference type="InterPro" id="IPR020806">
    <property type="entry name" value="PKS_PP-bd"/>
</dbReference>
<evidence type="ECO:0000313" key="7">
    <source>
        <dbReference type="Proteomes" id="UP001356428"/>
    </source>
</evidence>
<evidence type="ECO:0000256" key="2">
    <source>
        <dbReference type="ARBA" id="ARBA00022450"/>
    </source>
</evidence>
<dbReference type="NCBIfam" id="TIGR01733">
    <property type="entry name" value="AA-adenyl-dom"/>
    <property type="match status" value="1"/>
</dbReference>